<evidence type="ECO:0000313" key="3">
    <source>
        <dbReference type="Proteomes" id="UP000022611"/>
    </source>
</evidence>
<dbReference type="RefSeq" id="WP_019689131.1">
    <property type="nucleotide sequence ID" value="NZ_AFOY02000015.1"/>
</dbReference>
<proteinExistence type="predicted"/>
<evidence type="ECO:0000313" key="2">
    <source>
        <dbReference type="EMBL" id="EXF93727.1"/>
    </source>
</evidence>
<name>A0A010T8L4_PSEFL</name>
<dbReference type="PATRIC" id="fig|1042209.11.peg.4141"/>
<dbReference type="Proteomes" id="UP000022611">
    <property type="component" value="Unassembled WGS sequence"/>
</dbReference>
<dbReference type="InterPro" id="IPR012912">
    <property type="entry name" value="Plasmid_pRiA4b_Orf3-like"/>
</dbReference>
<dbReference type="Pfam" id="PF07929">
    <property type="entry name" value="PRiA4_ORF3"/>
    <property type="match status" value="1"/>
</dbReference>
<dbReference type="AlphaFoldDB" id="A0A010T8L4"/>
<dbReference type="OrthoDB" id="9816539at2"/>
<reference evidence="2 3" key="1">
    <citation type="journal article" date="2011" name="J. Bacteriol.">
        <title>Draft genome sequence of the polycyclic aromatic hydrocarbon-degrading, genetically engineered bioluminescent bioreporter Pseudomonas fluorescens HK44.</title>
        <authorList>
            <person name="Chauhan A."/>
            <person name="Layton A.C."/>
            <person name="Williams D.E."/>
            <person name="Smartt A.E."/>
            <person name="Ripp S."/>
            <person name="Karpinets T.V."/>
            <person name="Brown S.D."/>
            <person name="Sayler G.S."/>
        </authorList>
    </citation>
    <scope>NUCLEOTIDE SEQUENCE [LARGE SCALE GENOMIC DNA]</scope>
    <source>
        <strain evidence="2 3">HK44</strain>
    </source>
</reference>
<dbReference type="Gene3D" id="3.10.290.30">
    <property type="entry name" value="MM3350-like"/>
    <property type="match status" value="1"/>
</dbReference>
<dbReference type="EMBL" id="AFOY02000015">
    <property type="protein sequence ID" value="EXF93727.1"/>
    <property type="molecule type" value="Genomic_DNA"/>
</dbReference>
<gene>
    <name evidence="2" type="ORF">HK44_008760</name>
</gene>
<comment type="caution">
    <text evidence="2">The sequence shown here is derived from an EMBL/GenBank/DDBJ whole genome shotgun (WGS) entry which is preliminary data.</text>
</comment>
<protein>
    <recommendedName>
        <fullName evidence="1">Plasmid pRiA4b Orf3-like domain-containing protein</fullName>
    </recommendedName>
</protein>
<sequence>MVKTVRLPKPAPDLLLLHIELKWITPTIWRRFAVPENITLGKLHHVIQVVMGWSDSHLHEFEIDGENYGMPDPDGWGPTVNPEARKTLIKALSGKRTFNYLYDFGDSWHHSIKVEKTLPAVACPQVPYCIDGANACPPEDVGGGPGYEDFLEAMANPDHPEHDDMVEWHGDAFDPAAFECERVNQWFKRIKV</sequence>
<dbReference type="InterPro" id="IPR024047">
    <property type="entry name" value="MM3350-like_sf"/>
</dbReference>
<evidence type="ECO:0000259" key="1">
    <source>
        <dbReference type="Pfam" id="PF07929"/>
    </source>
</evidence>
<dbReference type="SUPFAM" id="SSF159941">
    <property type="entry name" value="MM3350-like"/>
    <property type="match status" value="1"/>
</dbReference>
<dbReference type="HOGENOM" id="CLU_085055_0_1_6"/>
<dbReference type="eggNOG" id="COG4974">
    <property type="taxonomic scope" value="Bacteria"/>
</dbReference>
<organism evidence="2 3">
    <name type="scientific">Pseudomonas fluorescens HK44</name>
    <dbReference type="NCBI Taxonomy" id="1042209"/>
    <lineage>
        <taxon>Bacteria</taxon>
        <taxon>Pseudomonadati</taxon>
        <taxon>Pseudomonadota</taxon>
        <taxon>Gammaproteobacteria</taxon>
        <taxon>Pseudomonadales</taxon>
        <taxon>Pseudomonadaceae</taxon>
        <taxon>Pseudomonas</taxon>
    </lineage>
</organism>
<feature type="domain" description="Plasmid pRiA4b Orf3-like" evidence="1">
    <location>
        <begin position="16"/>
        <end position="181"/>
    </location>
</feature>
<accession>A0A010T8L4</accession>
<dbReference type="PANTHER" id="PTHR41878:SF1">
    <property type="entry name" value="TNPR PROTEIN"/>
    <property type="match status" value="1"/>
</dbReference>
<dbReference type="PANTHER" id="PTHR41878">
    <property type="entry name" value="LEXA REPRESSOR-RELATED"/>
    <property type="match status" value="1"/>
</dbReference>